<sequence length="161" mass="17628">MRQPEAMLLLLTLALLVGFLFPAEMYGPGGGKYFSTTEDYDHEITGLRVSVALMVKSVQVRLGDSWDVEQGASGGKTQEVILQPGEYIINVVGAFKAFLQGMALCTNNGRCFYFGNLDGNYFSAYPSQEGQVLVGIYGEYGLLGIKSIGFEWNYPAEPTIE</sequence>
<feature type="chain" id="PRO_5035170241" description="Jacalin-type lectin domain-containing protein" evidence="3">
    <location>
        <begin position="23"/>
        <end position="161"/>
    </location>
</feature>
<dbReference type="GO" id="GO:0030246">
    <property type="term" value="F:carbohydrate binding"/>
    <property type="evidence" value="ECO:0007669"/>
    <property type="project" value="UniProtKB-KW"/>
</dbReference>
<dbReference type="FunCoup" id="F6Z759">
    <property type="interactions" value="35"/>
</dbReference>
<dbReference type="OMA" id="FSAYPDQ"/>
<reference evidence="5" key="2">
    <citation type="submission" date="2025-08" db="UniProtKB">
        <authorList>
            <consortium name="Ensembl"/>
        </authorList>
    </citation>
    <scope>IDENTIFICATION</scope>
</reference>
<keyword evidence="2" id="KW-0430">Lectin</keyword>
<keyword evidence="1 3" id="KW-0732">Signal</keyword>
<dbReference type="SMART" id="SM00915">
    <property type="entry name" value="Jacalin"/>
    <property type="match status" value="1"/>
</dbReference>
<name>F6Z759_CALJA</name>
<dbReference type="PROSITE" id="PS51752">
    <property type="entry name" value="JACALIN_LECTIN"/>
    <property type="match status" value="1"/>
</dbReference>
<gene>
    <name evidence="5" type="primary">LOC100395004</name>
</gene>
<organism evidence="5 6">
    <name type="scientific">Callithrix jacchus</name>
    <name type="common">White-tufted-ear marmoset</name>
    <name type="synonym">Simia Jacchus</name>
    <dbReference type="NCBI Taxonomy" id="9483"/>
    <lineage>
        <taxon>Eukaryota</taxon>
        <taxon>Metazoa</taxon>
        <taxon>Chordata</taxon>
        <taxon>Craniata</taxon>
        <taxon>Vertebrata</taxon>
        <taxon>Euteleostomi</taxon>
        <taxon>Mammalia</taxon>
        <taxon>Eutheria</taxon>
        <taxon>Euarchontoglires</taxon>
        <taxon>Primates</taxon>
        <taxon>Haplorrhini</taxon>
        <taxon>Platyrrhini</taxon>
        <taxon>Cebidae</taxon>
        <taxon>Callitrichinae</taxon>
        <taxon>Callithrix</taxon>
        <taxon>Callithrix</taxon>
    </lineage>
</organism>
<proteinExistence type="predicted"/>
<dbReference type="Gene3D" id="2.100.10.30">
    <property type="entry name" value="Jacalin-like lectin domain"/>
    <property type="match status" value="1"/>
</dbReference>
<evidence type="ECO:0000256" key="3">
    <source>
        <dbReference type="SAM" id="SignalP"/>
    </source>
</evidence>
<evidence type="ECO:0000259" key="4">
    <source>
        <dbReference type="PROSITE" id="PS51752"/>
    </source>
</evidence>
<dbReference type="PANTHER" id="PTHR33589">
    <property type="entry name" value="OS11G0524900 PROTEIN"/>
    <property type="match status" value="1"/>
</dbReference>
<evidence type="ECO:0000313" key="6">
    <source>
        <dbReference type="Proteomes" id="UP000008225"/>
    </source>
</evidence>
<protein>
    <recommendedName>
        <fullName evidence="4">Jacalin-type lectin domain-containing protein</fullName>
    </recommendedName>
</protein>
<keyword evidence="6" id="KW-1185">Reference proteome</keyword>
<dbReference type="InterPro" id="IPR052321">
    <property type="entry name" value="PolyBind_ProtTraffic"/>
</dbReference>
<feature type="signal peptide" evidence="3">
    <location>
        <begin position="1"/>
        <end position="22"/>
    </location>
</feature>
<evidence type="ECO:0000256" key="2">
    <source>
        <dbReference type="ARBA" id="ARBA00022734"/>
    </source>
</evidence>
<dbReference type="HOGENOM" id="CLU_102990_1_0_1"/>
<dbReference type="Pfam" id="PF01419">
    <property type="entry name" value="Jacalin"/>
    <property type="match status" value="1"/>
</dbReference>
<dbReference type="PANTHER" id="PTHR33589:SF1">
    <property type="entry name" value="ZYMOGEN GRANULE PROTEIN 16 HOMOLOG B"/>
    <property type="match status" value="1"/>
</dbReference>
<reference evidence="5" key="1">
    <citation type="submission" date="2009-03" db="EMBL/GenBank/DDBJ databases">
        <authorList>
            <person name="Warren W."/>
            <person name="Ye L."/>
            <person name="Minx P."/>
            <person name="Worley K."/>
            <person name="Gibbs R."/>
            <person name="Wilson R.K."/>
        </authorList>
    </citation>
    <scope>NUCLEOTIDE SEQUENCE [LARGE SCALE GENOMIC DNA]</scope>
</reference>
<dbReference type="GeneTree" id="ENSGT00940000163143"/>
<dbReference type="GO" id="GO:0005615">
    <property type="term" value="C:extracellular space"/>
    <property type="evidence" value="ECO:0007669"/>
    <property type="project" value="TreeGrafter"/>
</dbReference>
<dbReference type="AlphaFoldDB" id="F6Z759"/>
<dbReference type="InterPro" id="IPR036404">
    <property type="entry name" value="Jacalin-like_lectin_dom_sf"/>
</dbReference>
<dbReference type="SUPFAM" id="SSF51101">
    <property type="entry name" value="Mannose-binding lectins"/>
    <property type="match status" value="1"/>
</dbReference>
<dbReference type="Proteomes" id="UP000008225">
    <property type="component" value="Chromosome 12"/>
</dbReference>
<dbReference type="InParanoid" id="F6Z759"/>
<evidence type="ECO:0000256" key="1">
    <source>
        <dbReference type="ARBA" id="ARBA00022729"/>
    </source>
</evidence>
<dbReference type="FunFam" id="2.100.10.30:FF:000004">
    <property type="entry name" value="Zymogen granule protein 16B"/>
    <property type="match status" value="1"/>
</dbReference>
<accession>F6Z759</accession>
<dbReference type="Ensembl" id="ENSCJAT00000029795.4">
    <property type="protein sequence ID" value="ENSCJAP00000028190.4"/>
    <property type="gene ID" value="ENSCJAG00000015315.5"/>
</dbReference>
<dbReference type="InterPro" id="IPR001229">
    <property type="entry name" value="Jacalin-like_lectin_dom"/>
</dbReference>
<evidence type="ECO:0000313" key="5">
    <source>
        <dbReference type="Ensembl" id="ENSCJAP00000028190.4"/>
    </source>
</evidence>
<dbReference type="CDD" id="cd09611">
    <property type="entry name" value="Jacalin_ZG16_like"/>
    <property type="match status" value="1"/>
</dbReference>
<feature type="domain" description="Jacalin-type lectin" evidence="4">
    <location>
        <begin position="20"/>
        <end position="154"/>
    </location>
</feature>
<reference evidence="5" key="3">
    <citation type="submission" date="2025-09" db="UniProtKB">
        <authorList>
            <consortium name="Ensembl"/>
        </authorList>
    </citation>
    <scope>IDENTIFICATION</scope>
</reference>